<dbReference type="InterPro" id="IPR029058">
    <property type="entry name" value="AB_hydrolase_fold"/>
</dbReference>
<dbReference type="PANTHER" id="PTHR43265:SF1">
    <property type="entry name" value="ESTERASE ESTD"/>
    <property type="match status" value="1"/>
</dbReference>
<dbReference type="InterPro" id="IPR022742">
    <property type="entry name" value="Hydrolase_4"/>
</dbReference>
<dbReference type="GO" id="GO:0052689">
    <property type="term" value="F:carboxylic ester hydrolase activity"/>
    <property type="evidence" value="ECO:0007669"/>
    <property type="project" value="TreeGrafter"/>
</dbReference>
<protein>
    <recommendedName>
        <fullName evidence="1">Serine aminopeptidase S33 domain-containing protein</fullName>
    </recommendedName>
</protein>
<dbReference type="Proteomes" id="UP000237056">
    <property type="component" value="Unassembled WGS sequence"/>
</dbReference>
<dbReference type="Pfam" id="PF12146">
    <property type="entry name" value="Hydrolase_4"/>
    <property type="match status" value="1"/>
</dbReference>
<dbReference type="AlphaFoldDB" id="A0A2S4NB86"/>
<sequence length="451" mass="50256">MFFLAIFCQLNAQNIVGEWSGELDIQGTKLPLVFRISKTDKGFTTTIDSPMQGVKDIPTDQTDFSNNQLTIVASKMMMEYKGVLENNAIQGTFTQGGMSLPLNLQAGTGAVKMNRPQQPKAPFDYMIEDVSFVNPKDKNTLAGTFTYPKNKKDFPVVVLITGSGAQNRDSELFGHKAFWVIADDFAKKGIGVLRLDDRGTGSSSKGSMHDTSENFATDISTAVDFLFQKGYKNIGLAGHSEGGMIAPITALMNQKVKFLISMAGPGIPIDELMVLQTQAVLKSQGATEEEVQRTSENNRKLYSFVKNYKGANLENDTKQFLIKEFTNANPDKKIDSEIEEQINSQVFQITYPWFVYFLKYNPDTNWSKIKIPVLAINGDKDIQVLAKENLDGIKKSLDKAQNKKVTIKTFEDLNHLLQTCKVCSVEEYAELEETISPNVLQTISDWILSLK</sequence>
<dbReference type="Gene3D" id="3.40.50.1820">
    <property type="entry name" value="alpha/beta hydrolase"/>
    <property type="match status" value="1"/>
</dbReference>
<dbReference type="EMBL" id="PQNY01000001">
    <property type="protein sequence ID" value="POS02957.1"/>
    <property type="molecule type" value="Genomic_DNA"/>
</dbReference>
<evidence type="ECO:0000313" key="3">
    <source>
        <dbReference type="Proteomes" id="UP000237056"/>
    </source>
</evidence>
<dbReference type="SUPFAM" id="SSF53474">
    <property type="entry name" value="alpha/beta-Hydrolases"/>
    <property type="match status" value="1"/>
</dbReference>
<name>A0A2S4NB86_9FLAO</name>
<dbReference type="PANTHER" id="PTHR43265">
    <property type="entry name" value="ESTERASE ESTD"/>
    <property type="match status" value="1"/>
</dbReference>
<dbReference type="InterPro" id="IPR053145">
    <property type="entry name" value="AB_hydrolase_Est10"/>
</dbReference>
<keyword evidence="3" id="KW-1185">Reference proteome</keyword>
<gene>
    <name evidence="2" type="ORF">Q361_10155</name>
</gene>
<organism evidence="2 3">
    <name type="scientific">Flavobacterium croceum DSM 17960</name>
    <dbReference type="NCBI Taxonomy" id="1121886"/>
    <lineage>
        <taxon>Bacteria</taxon>
        <taxon>Pseudomonadati</taxon>
        <taxon>Bacteroidota</taxon>
        <taxon>Flavobacteriia</taxon>
        <taxon>Flavobacteriales</taxon>
        <taxon>Flavobacteriaceae</taxon>
        <taxon>Flavobacterium</taxon>
    </lineage>
</organism>
<feature type="domain" description="Serine aminopeptidase S33" evidence="1">
    <location>
        <begin position="181"/>
        <end position="417"/>
    </location>
</feature>
<comment type="caution">
    <text evidence="2">The sequence shown here is derived from an EMBL/GenBank/DDBJ whole genome shotgun (WGS) entry which is preliminary data.</text>
</comment>
<evidence type="ECO:0000259" key="1">
    <source>
        <dbReference type="Pfam" id="PF12146"/>
    </source>
</evidence>
<accession>A0A2S4NB86</accession>
<proteinExistence type="predicted"/>
<evidence type="ECO:0000313" key="2">
    <source>
        <dbReference type="EMBL" id="POS02957.1"/>
    </source>
</evidence>
<reference evidence="2 3" key="1">
    <citation type="submission" date="2018-01" db="EMBL/GenBank/DDBJ databases">
        <title>Genomic Encyclopedia of Type Strains, Phase I: the one thousand microbial genomes (KMG-I) project.</title>
        <authorList>
            <person name="Goeker M."/>
        </authorList>
    </citation>
    <scope>NUCLEOTIDE SEQUENCE [LARGE SCALE GENOMIC DNA]</scope>
    <source>
        <strain evidence="2 3">DSM 17960</strain>
    </source>
</reference>